<feature type="domain" description="CRAL-TRIO" evidence="1">
    <location>
        <begin position="33"/>
        <end position="158"/>
    </location>
</feature>
<comment type="caution">
    <text evidence="2">The sequence shown here is derived from an EMBL/GenBank/DDBJ whole genome shotgun (WGS) entry which is preliminary data.</text>
</comment>
<dbReference type="SMART" id="SM00516">
    <property type="entry name" value="SEC14"/>
    <property type="match status" value="1"/>
</dbReference>
<accession>A0AAD9Q4I1</accession>
<dbReference type="Proteomes" id="UP001249851">
    <property type="component" value="Unassembled WGS sequence"/>
</dbReference>
<organism evidence="2 3">
    <name type="scientific">Acropora cervicornis</name>
    <name type="common">Staghorn coral</name>
    <dbReference type="NCBI Taxonomy" id="6130"/>
    <lineage>
        <taxon>Eukaryota</taxon>
        <taxon>Metazoa</taxon>
        <taxon>Cnidaria</taxon>
        <taxon>Anthozoa</taxon>
        <taxon>Hexacorallia</taxon>
        <taxon>Scleractinia</taxon>
        <taxon>Astrocoeniina</taxon>
        <taxon>Acroporidae</taxon>
        <taxon>Acropora</taxon>
    </lineage>
</organism>
<dbReference type="InterPro" id="IPR051026">
    <property type="entry name" value="PI/PC_transfer"/>
</dbReference>
<proteinExistence type="predicted"/>
<dbReference type="InterPro" id="IPR036865">
    <property type="entry name" value="CRAL-TRIO_dom_sf"/>
</dbReference>
<name>A0AAD9Q4I1_ACRCE</name>
<reference evidence="2" key="2">
    <citation type="journal article" date="2023" name="Science">
        <title>Genomic signatures of disease resistance in endangered staghorn corals.</title>
        <authorList>
            <person name="Vollmer S.V."/>
            <person name="Selwyn J.D."/>
            <person name="Despard B.A."/>
            <person name="Roesel C.L."/>
        </authorList>
    </citation>
    <scope>NUCLEOTIDE SEQUENCE</scope>
    <source>
        <strain evidence="2">K2</strain>
    </source>
</reference>
<dbReference type="AlphaFoldDB" id="A0AAD9Q4I1"/>
<protein>
    <submittedName>
        <fullName evidence="2">Phosphatidylinositol/phosphatidylcholine transfer protein SFH11</fullName>
    </submittedName>
</protein>
<evidence type="ECO:0000313" key="2">
    <source>
        <dbReference type="EMBL" id="KAK2554211.1"/>
    </source>
</evidence>
<keyword evidence="3" id="KW-1185">Reference proteome</keyword>
<reference evidence="2" key="1">
    <citation type="journal article" date="2023" name="G3 (Bethesda)">
        <title>Whole genome assembly and annotation of the endangered Caribbean coral Acropora cervicornis.</title>
        <authorList>
            <person name="Selwyn J.D."/>
            <person name="Vollmer S.V."/>
        </authorList>
    </citation>
    <scope>NUCLEOTIDE SEQUENCE</scope>
    <source>
        <strain evidence="2">K2</strain>
    </source>
</reference>
<evidence type="ECO:0000259" key="1">
    <source>
        <dbReference type="SMART" id="SM00516"/>
    </source>
</evidence>
<dbReference type="Pfam" id="PF00650">
    <property type="entry name" value="CRAL_TRIO"/>
    <property type="match status" value="1"/>
</dbReference>
<dbReference type="EMBL" id="JARQWQ010000071">
    <property type="protein sequence ID" value="KAK2554211.1"/>
    <property type="molecule type" value="Genomic_DNA"/>
</dbReference>
<sequence length="175" mass="20082">MSGYVGDLSSFQQKSLEELRDMLRAETTTDERPLDKELKKVISCAFHKHDKLGRPCYIERTGRQDTIALLKGRPIETMVHIHDMAGATMLLRKAVNAFKRLAKLDQDYYPERMEKIAKIFLDPKTRSKCVILKNSELCKLCECFNPEDLPEEFGGTCHCENGCLPPVPRQMVKLH</sequence>
<evidence type="ECO:0000313" key="3">
    <source>
        <dbReference type="Proteomes" id="UP001249851"/>
    </source>
</evidence>
<dbReference type="CDD" id="cd00170">
    <property type="entry name" value="SEC14"/>
    <property type="match status" value="1"/>
</dbReference>
<gene>
    <name evidence="2" type="ORF">P5673_024205</name>
</gene>
<dbReference type="PANTHER" id="PTHR45657:SF1">
    <property type="entry name" value="CRAL-TRIO DOMAIN-CONTAINING PROTEIN YKL091C-RELATED"/>
    <property type="match status" value="1"/>
</dbReference>
<dbReference type="PANTHER" id="PTHR45657">
    <property type="entry name" value="CRAL-TRIO DOMAIN-CONTAINING PROTEIN YKL091C-RELATED"/>
    <property type="match status" value="1"/>
</dbReference>
<dbReference type="Gene3D" id="3.40.525.10">
    <property type="entry name" value="CRAL-TRIO lipid binding domain"/>
    <property type="match status" value="1"/>
</dbReference>
<dbReference type="SUPFAM" id="SSF52087">
    <property type="entry name" value="CRAL/TRIO domain"/>
    <property type="match status" value="1"/>
</dbReference>
<dbReference type="InterPro" id="IPR001251">
    <property type="entry name" value="CRAL-TRIO_dom"/>
</dbReference>